<feature type="domain" description="3'-5' exoribonuclease Rv2179c-like" evidence="1">
    <location>
        <begin position="48"/>
        <end position="214"/>
    </location>
</feature>
<dbReference type="CDD" id="cd06127">
    <property type="entry name" value="DEDDh"/>
    <property type="match status" value="1"/>
</dbReference>
<name>A0ABQ4SXX5_9HYPH</name>
<reference evidence="2" key="1">
    <citation type="journal article" date="2021" name="Front. Microbiol.">
        <title>Comprehensive Comparative Genomics and Phenotyping of Methylobacterium Species.</title>
        <authorList>
            <person name="Alessa O."/>
            <person name="Ogura Y."/>
            <person name="Fujitani Y."/>
            <person name="Takami H."/>
            <person name="Hayashi T."/>
            <person name="Sahin N."/>
            <person name="Tani A."/>
        </authorList>
    </citation>
    <scope>NUCLEOTIDE SEQUENCE</scope>
    <source>
        <strain evidence="2">LMG 23639</strain>
    </source>
</reference>
<keyword evidence="3" id="KW-1185">Reference proteome</keyword>
<dbReference type="Gene3D" id="3.30.420.10">
    <property type="entry name" value="Ribonuclease H-like superfamily/Ribonuclease H"/>
    <property type="match status" value="1"/>
</dbReference>
<evidence type="ECO:0000259" key="1">
    <source>
        <dbReference type="Pfam" id="PF16473"/>
    </source>
</evidence>
<reference evidence="2" key="2">
    <citation type="submission" date="2021-08" db="EMBL/GenBank/DDBJ databases">
        <authorList>
            <person name="Tani A."/>
            <person name="Ola A."/>
            <person name="Ogura Y."/>
            <person name="Katsura K."/>
            <person name="Hayashi T."/>
        </authorList>
    </citation>
    <scope>NUCLEOTIDE SEQUENCE</scope>
    <source>
        <strain evidence="2">LMG 23639</strain>
    </source>
</reference>
<gene>
    <name evidence="2" type="ORF">AOPFMNJM_3344</name>
</gene>
<dbReference type="InterPro" id="IPR033390">
    <property type="entry name" value="Rv2179c-like"/>
</dbReference>
<dbReference type="Pfam" id="PF16473">
    <property type="entry name" value="Rv2179c-like"/>
    <property type="match status" value="1"/>
</dbReference>
<dbReference type="EMBL" id="BPQR01000058">
    <property type="protein sequence ID" value="GJE08012.1"/>
    <property type="molecule type" value="Genomic_DNA"/>
</dbReference>
<comment type="caution">
    <text evidence="2">The sequence shown here is derived from an EMBL/GenBank/DDBJ whole genome shotgun (WGS) entry which is preliminary data.</text>
</comment>
<accession>A0ABQ4SXX5</accession>
<organism evidence="2 3">
    <name type="scientific">Methylobacterium jeotgali</name>
    <dbReference type="NCBI Taxonomy" id="381630"/>
    <lineage>
        <taxon>Bacteria</taxon>
        <taxon>Pseudomonadati</taxon>
        <taxon>Pseudomonadota</taxon>
        <taxon>Alphaproteobacteria</taxon>
        <taxon>Hyphomicrobiales</taxon>
        <taxon>Methylobacteriaceae</taxon>
        <taxon>Methylobacterium</taxon>
    </lineage>
</organism>
<evidence type="ECO:0000313" key="3">
    <source>
        <dbReference type="Proteomes" id="UP001055102"/>
    </source>
</evidence>
<proteinExistence type="predicted"/>
<dbReference type="Proteomes" id="UP001055102">
    <property type="component" value="Unassembled WGS sequence"/>
</dbReference>
<dbReference type="InterPro" id="IPR036397">
    <property type="entry name" value="RNaseH_sf"/>
</dbReference>
<evidence type="ECO:0000313" key="2">
    <source>
        <dbReference type="EMBL" id="GJE08012.1"/>
    </source>
</evidence>
<protein>
    <recommendedName>
        <fullName evidence="1">3'-5' exoribonuclease Rv2179c-like domain-containing protein</fullName>
    </recommendedName>
</protein>
<dbReference type="SUPFAM" id="SSF53098">
    <property type="entry name" value="Ribonuclease H-like"/>
    <property type="match status" value="1"/>
</dbReference>
<dbReference type="InterPro" id="IPR012337">
    <property type="entry name" value="RNaseH-like_sf"/>
</dbReference>
<sequence>MFDGADPRGKPPTVAVTEIVQVGPHEIPVETEHRTAFMPQPGAPMFDYMIDVETTGTNPEENAIIQIAAVRFNRHTKEIDHRFFDRALTVPEGRYWSESTRDWWMGQPDVLRGILSRAEPSAIVIKAFWDWVAEGSSLCPRAFWGKPTTFDYNFIASYFRQYGLMQPFHYREAIDLNSYLLGRGHENRRDFWKTIEPVGDAHNALHDCLYQIRAIFAS</sequence>